<name>A0A850VWT3_FREMA</name>
<dbReference type="Proteomes" id="UP000632118">
    <property type="component" value="Unassembled WGS sequence"/>
</dbReference>
<keyword evidence="4" id="KW-0547">Nucleotide-binding</keyword>
<dbReference type="AlphaFoldDB" id="A0A850VWT3"/>
<dbReference type="InterPro" id="IPR017871">
    <property type="entry name" value="ABC_transporter-like_CS"/>
</dbReference>
<dbReference type="InterPro" id="IPR039421">
    <property type="entry name" value="Type_1_exporter"/>
</dbReference>
<dbReference type="Gene3D" id="1.20.1560.10">
    <property type="entry name" value="ABC transporter type 1, transmembrane domain"/>
    <property type="match status" value="1"/>
</dbReference>
<dbReference type="FunFam" id="3.40.50.300:FF:000403">
    <property type="entry name" value="ATP-binding cassette sub-family B member 8, mitochondrial"/>
    <property type="match status" value="1"/>
</dbReference>
<evidence type="ECO:0000256" key="6">
    <source>
        <dbReference type="ARBA" id="ARBA00022989"/>
    </source>
</evidence>
<feature type="non-terminal residue" evidence="9">
    <location>
        <position position="313"/>
    </location>
</feature>
<dbReference type="InterPro" id="IPR036640">
    <property type="entry name" value="ABC1_TM_sf"/>
</dbReference>
<comment type="subcellular location">
    <subcellularLocation>
        <location evidence="1">Mitochondrion inner membrane</location>
        <topology evidence="1">Multi-pass membrane protein</topology>
    </subcellularLocation>
</comment>
<evidence type="ECO:0000256" key="2">
    <source>
        <dbReference type="ARBA" id="ARBA00022448"/>
    </source>
</evidence>
<evidence type="ECO:0000259" key="8">
    <source>
        <dbReference type="PROSITE" id="PS50893"/>
    </source>
</evidence>
<evidence type="ECO:0000256" key="7">
    <source>
        <dbReference type="ARBA" id="ARBA00023136"/>
    </source>
</evidence>
<accession>A0A850VWT3</accession>
<keyword evidence="5" id="KW-0067">ATP-binding</keyword>
<evidence type="ECO:0000313" key="9">
    <source>
        <dbReference type="EMBL" id="NWH48419.1"/>
    </source>
</evidence>
<keyword evidence="7" id="KW-0472">Membrane</keyword>
<organism evidence="9 10">
    <name type="scientific">Fregata magnificens</name>
    <name type="common">Magnificent frigatebird</name>
    <dbReference type="NCBI Taxonomy" id="37042"/>
    <lineage>
        <taxon>Eukaryota</taxon>
        <taxon>Metazoa</taxon>
        <taxon>Chordata</taxon>
        <taxon>Craniata</taxon>
        <taxon>Vertebrata</taxon>
        <taxon>Euteleostomi</taxon>
        <taxon>Archelosauria</taxon>
        <taxon>Archosauria</taxon>
        <taxon>Dinosauria</taxon>
        <taxon>Saurischia</taxon>
        <taxon>Theropoda</taxon>
        <taxon>Coelurosauria</taxon>
        <taxon>Aves</taxon>
        <taxon>Neognathae</taxon>
        <taxon>Neoaves</taxon>
        <taxon>Aequornithes</taxon>
        <taxon>Suliformes</taxon>
        <taxon>Fregatidae</taxon>
        <taxon>Fregata</taxon>
    </lineage>
</organism>
<evidence type="ECO:0000313" key="10">
    <source>
        <dbReference type="Proteomes" id="UP000632118"/>
    </source>
</evidence>
<evidence type="ECO:0000256" key="4">
    <source>
        <dbReference type="ARBA" id="ARBA00022741"/>
    </source>
</evidence>
<dbReference type="InterPro" id="IPR027417">
    <property type="entry name" value="P-loop_NTPase"/>
</dbReference>
<dbReference type="Gene3D" id="3.40.50.300">
    <property type="entry name" value="P-loop containing nucleotide triphosphate hydrolases"/>
    <property type="match status" value="1"/>
</dbReference>
<dbReference type="GO" id="GO:0005743">
    <property type="term" value="C:mitochondrial inner membrane"/>
    <property type="evidence" value="ECO:0007669"/>
    <property type="project" value="UniProtKB-SubCell"/>
</dbReference>
<gene>
    <name evidence="9" type="primary">Abcb10</name>
    <name evidence="9" type="ORF">FREMAG_R05487</name>
</gene>
<dbReference type="InterPro" id="IPR003439">
    <property type="entry name" value="ABC_transporter-like_ATP-bd"/>
</dbReference>
<dbReference type="SMART" id="SM00382">
    <property type="entry name" value="AAA"/>
    <property type="match status" value="1"/>
</dbReference>
<keyword evidence="6" id="KW-1133">Transmembrane helix</keyword>
<feature type="domain" description="ABC transporter" evidence="8">
    <location>
        <begin position="46"/>
        <end position="286"/>
    </location>
</feature>
<dbReference type="SUPFAM" id="SSF52540">
    <property type="entry name" value="P-loop containing nucleoside triphosphate hydrolases"/>
    <property type="match status" value="1"/>
</dbReference>
<protein>
    <submittedName>
        <fullName evidence="9">ABCBA protein</fullName>
    </submittedName>
</protein>
<dbReference type="PROSITE" id="PS00211">
    <property type="entry name" value="ABC_TRANSPORTER_1"/>
    <property type="match status" value="1"/>
</dbReference>
<dbReference type="GO" id="GO:0090374">
    <property type="term" value="P:oligopeptide export from mitochondrion"/>
    <property type="evidence" value="ECO:0007669"/>
    <property type="project" value="TreeGrafter"/>
</dbReference>
<keyword evidence="2" id="KW-0813">Transport</keyword>
<keyword evidence="10" id="KW-1185">Reference proteome</keyword>
<dbReference type="GO" id="GO:0015421">
    <property type="term" value="F:ABC-type oligopeptide transporter activity"/>
    <property type="evidence" value="ECO:0007669"/>
    <property type="project" value="TreeGrafter"/>
</dbReference>
<dbReference type="PANTHER" id="PTHR43394:SF1">
    <property type="entry name" value="ATP-BINDING CASSETTE SUB-FAMILY B MEMBER 10, MITOCHONDRIAL"/>
    <property type="match status" value="1"/>
</dbReference>
<dbReference type="InterPro" id="IPR003593">
    <property type="entry name" value="AAA+_ATPase"/>
</dbReference>
<dbReference type="CDD" id="cd03249">
    <property type="entry name" value="ABC_MTABC3_MDL1_MDL2"/>
    <property type="match status" value="1"/>
</dbReference>
<evidence type="ECO:0000256" key="3">
    <source>
        <dbReference type="ARBA" id="ARBA00022692"/>
    </source>
</evidence>
<dbReference type="GO" id="GO:0005524">
    <property type="term" value="F:ATP binding"/>
    <property type="evidence" value="ECO:0007669"/>
    <property type="project" value="UniProtKB-KW"/>
</dbReference>
<dbReference type="EMBL" id="WAAD01018864">
    <property type="protein sequence ID" value="NWH48419.1"/>
    <property type="molecule type" value="Genomic_DNA"/>
</dbReference>
<dbReference type="Pfam" id="PF00005">
    <property type="entry name" value="ABC_tran"/>
    <property type="match status" value="1"/>
</dbReference>
<reference evidence="9" key="1">
    <citation type="submission" date="2019-09" db="EMBL/GenBank/DDBJ databases">
        <title>Bird 10,000 Genomes (B10K) Project - Family phase.</title>
        <authorList>
            <person name="Zhang G."/>
        </authorList>
    </citation>
    <scope>NUCLEOTIDE SEQUENCE</scope>
    <source>
        <strain evidence="9">B10K-DU-002-48</strain>
        <tissue evidence="9">Muscle</tissue>
    </source>
</reference>
<comment type="caution">
    <text evidence="9">The sequence shown here is derived from an EMBL/GenBank/DDBJ whole genome shotgun (WGS) entry which is preliminary data.</text>
</comment>
<evidence type="ECO:0000256" key="1">
    <source>
        <dbReference type="ARBA" id="ARBA00004448"/>
    </source>
</evidence>
<dbReference type="PROSITE" id="PS50893">
    <property type="entry name" value="ABC_TRANSPORTER_2"/>
    <property type="match status" value="1"/>
</dbReference>
<evidence type="ECO:0000256" key="5">
    <source>
        <dbReference type="ARBA" id="ARBA00022840"/>
    </source>
</evidence>
<proteinExistence type="predicted"/>
<dbReference type="OrthoDB" id="6500128at2759"/>
<dbReference type="GO" id="GO:0016887">
    <property type="term" value="F:ATP hydrolysis activity"/>
    <property type="evidence" value="ECO:0007669"/>
    <property type="project" value="InterPro"/>
</dbReference>
<feature type="non-terminal residue" evidence="9">
    <location>
        <position position="1"/>
    </location>
</feature>
<keyword evidence="3" id="KW-0812">Transmembrane</keyword>
<sequence length="313" mass="34323">GLSSFYSELMKGLGAGGRLWELIERKPQLPFNDGITLGKDTFRGALEFKDVEFAYPTRPETSIFKDFSLSIPAGSVMALVGPSGTGKSTIVSLLLRLYDPISGMFCVCASFDIRQLNPLWFRTKIGTVSQEPILFSCSIAENIAYGAEDPSTVTAEEIQKVAEIANAASFIRDFPKGFDTVVGEKGILLSGGQKQRIAIARALLKNPKILLLDEATSALDAENEYLVQEALDRLMEGRTVLIIAHRLSTIQNADFVAVLGQGKILECGKHEELLANPNGLFRKLMQKQAFLQNSDTFALDLQSREKDALKENV</sequence>
<dbReference type="PANTHER" id="PTHR43394">
    <property type="entry name" value="ATP-DEPENDENT PERMEASE MDL1, MITOCHONDRIAL"/>
    <property type="match status" value="1"/>
</dbReference>